<protein>
    <submittedName>
        <fullName evidence="1">DUF1993 family protein</fullName>
    </submittedName>
</protein>
<evidence type="ECO:0000313" key="2">
    <source>
        <dbReference type="Proteomes" id="UP000313645"/>
    </source>
</evidence>
<reference evidence="1 2" key="1">
    <citation type="submission" date="2019-02" db="EMBL/GenBank/DDBJ databases">
        <title>Marinobacter halodurans sp. nov., a marine bacterium isolated from sea tidal flat.</title>
        <authorList>
            <person name="Yoo Y."/>
            <person name="Lee D.W."/>
            <person name="Kim B.S."/>
            <person name="Kim J.-J."/>
        </authorList>
    </citation>
    <scope>NUCLEOTIDE SEQUENCE [LARGE SCALE GENOMIC DNA]</scope>
    <source>
        <strain evidence="1 2">YJ-S3-2</strain>
    </source>
</reference>
<dbReference type="PANTHER" id="PTHR36922">
    <property type="entry name" value="BLL2446 PROTEIN"/>
    <property type="match status" value="1"/>
</dbReference>
<comment type="caution">
    <text evidence="1">The sequence shown here is derived from an EMBL/GenBank/DDBJ whole genome shotgun (WGS) entry which is preliminary data.</text>
</comment>
<accession>A0ABY1ZSV2</accession>
<gene>
    <name evidence="1" type="ORF">EZI54_03310</name>
</gene>
<name>A0ABY1ZSV2_9GAMM</name>
<proteinExistence type="predicted"/>
<dbReference type="SUPFAM" id="SSF109854">
    <property type="entry name" value="DinB/YfiT-like putative metalloenzymes"/>
    <property type="match status" value="1"/>
</dbReference>
<dbReference type="EMBL" id="SJDL01000004">
    <property type="protein sequence ID" value="TBW58427.1"/>
    <property type="molecule type" value="Genomic_DNA"/>
</dbReference>
<dbReference type="PANTHER" id="PTHR36922:SF1">
    <property type="entry name" value="DUF1993 DOMAIN-CONTAINING PROTEIN"/>
    <property type="match status" value="1"/>
</dbReference>
<keyword evidence="2" id="KW-1185">Reference proteome</keyword>
<dbReference type="InterPro" id="IPR034660">
    <property type="entry name" value="DinB/YfiT-like"/>
</dbReference>
<dbReference type="Proteomes" id="UP000313645">
    <property type="component" value="Unassembled WGS sequence"/>
</dbReference>
<dbReference type="RefSeq" id="WP_131479018.1">
    <property type="nucleotide sequence ID" value="NZ_SJDL01000004.1"/>
</dbReference>
<dbReference type="Gene3D" id="1.20.120.450">
    <property type="entry name" value="dinb family like domain"/>
    <property type="match status" value="1"/>
</dbReference>
<organism evidence="1 2">
    <name type="scientific">Marinobacter halodurans</name>
    <dbReference type="NCBI Taxonomy" id="2528979"/>
    <lineage>
        <taxon>Bacteria</taxon>
        <taxon>Pseudomonadati</taxon>
        <taxon>Pseudomonadota</taxon>
        <taxon>Gammaproteobacteria</taxon>
        <taxon>Pseudomonadales</taxon>
        <taxon>Marinobacteraceae</taxon>
        <taxon>Marinobacter</taxon>
    </lineage>
</organism>
<sequence length="165" mass="18344">MTAGPKHWLMRPVAQLDHMLTGIPDKLFGESLAPDMFPLGMNAKIAANFSLRGYCPLLGRDVVSFDNGKDDKAAVIQQVRRTLHYLERLPDVSALDPDRTECDSAGFNDVRLPQPAFIHQYILPNLLFHSSMVYAIARLHGVGLGKADFDGFHSYPSDFRFVGGK</sequence>
<dbReference type="Pfam" id="PF09351">
    <property type="entry name" value="DUF1993"/>
    <property type="match status" value="1"/>
</dbReference>
<dbReference type="InterPro" id="IPR018531">
    <property type="entry name" value="DUF1993"/>
</dbReference>
<evidence type="ECO:0000313" key="1">
    <source>
        <dbReference type="EMBL" id="TBW58427.1"/>
    </source>
</evidence>